<proteinExistence type="predicted"/>
<feature type="modified residue" description="4-aspartylphosphate" evidence="2">
    <location>
        <position position="52"/>
    </location>
</feature>
<sequence length="132" mass="14505">MTNILIIDDEPLICEMLDLLLSAEGYDVVTAMDGREGVSKFSDRHIDVVVTDIIMPEGDGLEVIQEIKDRNPHVKIIAISGGSRIGHVNLLEMASKLGAIKVFSKPLDHAELLKAIKECVNQMQGSNVIKLR</sequence>
<dbReference type="AlphaFoldDB" id="A0A285PM70"/>
<dbReference type="InterPro" id="IPR011006">
    <property type="entry name" value="CheY-like_superfamily"/>
</dbReference>
<dbReference type="Pfam" id="PF00072">
    <property type="entry name" value="Response_reg"/>
    <property type="match status" value="1"/>
</dbReference>
<dbReference type="InterPro" id="IPR050595">
    <property type="entry name" value="Bact_response_regulator"/>
</dbReference>
<evidence type="ECO:0000259" key="3">
    <source>
        <dbReference type="PROSITE" id="PS50110"/>
    </source>
</evidence>
<dbReference type="PANTHER" id="PTHR44591:SF23">
    <property type="entry name" value="CHEY SUBFAMILY"/>
    <property type="match status" value="1"/>
</dbReference>
<feature type="domain" description="Response regulatory" evidence="3">
    <location>
        <begin position="3"/>
        <end position="120"/>
    </location>
</feature>
<dbReference type="InterPro" id="IPR001789">
    <property type="entry name" value="Sig_transdc_resp-reg_receiver"/>
</dbReference>
<dbReference type="RefSeq" id="WP_097155615.1">
    <property type="nucleotide sequence ID" value="NZ_OBEL01000007.1"/>
</dbReference>
<organism evidence="4 5">
    <name type="scientific">Cohaesibacter gelatinilyticus</name>
    <dbReference type="NCBI Taxonomy" id="372072"/>
    <lineage>
        <taxon>Bacteria</taxon>
        <taxon>Pseudomonadati</taxon>
        <taxon>Pseudomonadota</taxon>
        <taxon>Alphaproteobacteria</taxon>
        <taxon>Hyphomicrobiales</taxon>
        <taxon>Cohaesibacteraceae</taxon>
    </lineage>
</organism>
<dbReference type="Gene3D" id="3.40.50.2300">
    <property type="match status" value="1"/>
</dbReference>
<dbReference type="GO" id="GO:0000160">
    <property type="term" value="P:phosphorelay signal transduction system"/>
    <property type="evidence" value="ECO:0007669"/>
    <property type="project" value="InterPro"/>
</dbReference>
<keyword evidence="5" id="KW-1185">Reference proteome</keyword>
<name>A0A285PM70_9HYPH</name>
<dbReference type="Proteomes" id="UP000219439">
    <property type="component" value="Unassembled WGS sequence"/>
</dbReference>
<dbReference type="EMBL" id="OBEL01000007">
    <property type="protein sequence ID" value="SNZ21236.1"/>
    <property type="molecule type" value="Genomic_DNA"/>
</dbReference>
<keyword evidence="1 2" id="KW-0597">Phosphoprotein</keyword>
<dbReference type="CDD" id="cd00156">
    <property type="entry name" value="REC"/>
    <property type="match status" value="1"/>
</dbReference>
<evidence type="ECO:0000256" key="2">
    <source>
        <dbReference type="PROSITE-ProRule" id="PRU00169"/>
    </source>
</evidence>
<protein>
    <submittedName>
        <fullName evidence="4">Response regulator receiver domain-containing protein</fullName>
    </submittedName>
</protein>
<gene>
    <name evidence="4" type="ORF">SAMN06265368_4353</name>
</gene>
<dbReference type="PROSITE" id="PS50110">
    <property type="entry name" value="RESPONSE_REGULATORY"/>
    <property type="match status" value="1"/>
</dbReference>
<evidence type="ECO:0000256" key="1">
    <source>
        <dbReference type="ARBA" id="ARBA00022553"/>
    </source>
</evidence>
<dbReference type="PANTHER" id="PTHR44591">
    <property type="entry name" value="STRESS RESPONSE REGULATOR PROTEIN 1"/>
    <property type="match status" value="1"/>
</dbReference>
<dbReference type="SUPFAM" id="SSF52172">
    <property type="entry name" value="CheY-like"/>
    <property type="match status" value="1"/>
</dbReference>
<evidence type="ECO:0000313" key="4">
    <source>
        <dbReference type="EMBL" id="SNZ21236.1"/>
    </source>
</evidence>
<reference evidence="4 5" key="1">
    <citation type="submission" date="2017-09" db="EMBL/GenBank/DDBJ databases">
        <authorList>
            <person name="Ehlers B."/>
            <person name="Leendertz F.H."/>
        </authorList>
    </citation>
    <scope>NUCLEOTIDE SEQUENCE [LARGE SCALE GENOMIC DNA]</scope>
    <source>
        <strain evidence="4 5">DSM 18289</strain>
    </source>
</reference>
<dbReference type="SMART" id="SM00448">
    <property type="entry name" value="REC"/>
    <property type="match status" value="1"/>
</dbReference>
<accession>A0A285PM70</accession>
<evidence type="ECO:0000313" key="5">
    <source>
        <dbReference type="Proteomes" id="UP000219439"/>
    </source>
</evidence>
<dbReference type="OrthoDB" id="5456285at2"/>